<reference evidence="2 3" key="1">
    <citation type="submission" date="2019-01" db="EMBL/GenBank/DDBJ databases">
        <title>A draft genome assembly of the solar-powered sea slug Elysia chlorotica.</title>
        <authorList>
            <person name="Cai H."/>
            <person name="Li Q."/>
            <person name="Fang X."/>
            <person name="Li J."/>
            <person name="Curtis N.E."/>
            <person name="Altenburger A."/>
            <person name="Shibata T."/>
            <person name="Feng M."/>
            <person name="Maeda T."/>
            <person name="Schwartz J.A."/>
            <person name="Shigenobu S."/>
            <person name="Lundholm N."/>
            <person name="Nishiyama T."/>
            <person name="Yang H."/>
            <person name="Hasebe M."/>
            <person name="Li S."/>
            <person name="Pierce S.K."/>
            <person name="Wang J."/>
        </authorList>
    </citation>
    <scope>NUCLEOTIDE SEQUENCE [LARGE SCALE GENOMIC DNA]</scope>
    <source>
        <strain evidence="2">EC2010</strain>
        <tissue evidence="2">Whole organism of an adult</tissue>
    </source>
</reference>
<protein>
    <submittedName>
        <fullName evidence="2">Uncharacterized protein</fullName>
    </submittedName>
</protein>
<feature type="compositionally biased region" description="Low complexity" evidence="1">
    <location>
        <begin position="381"/>
        <end position="390"/>
    </location>
</feature>
<evidence type="ECO:0000256" key="1">
    <source>
        <dbReference type="SAM" id="MobiDB-lite"/>
    </source>
</evidence>
<dbReference type="OrthoDB" id="6148872at2759"/>
<dbReference type="AlphaFoldDB" id="A0A3S1HI21"/>
<feature type="region of interest" description="Disordered" evidence="1">
    <location>
        <begin position="224"/>
        <end position="243"/>
    </location>
</feature>
<name>A0A3S1HI21_ELYCH</name>
<evidence type="ECO:0000313" key="2">
    <source>
        <dbReference type="EMBL" id="RUS79809.1"/>
    </source>
</evidence>
<organism evidence="2 3">
    <name type="scientific">Elysia chlorotica</name>
    <name type="common">Eastern emerald elysia</name>
    <name type="synonym">Sea slug</name>
    <dbReference type="NCBI Taxonomy" id="188477"/>
    <lineage>
        <taxon>Eukaryota</taxon>
        <taxon>Metazoa</taxon>
        <taxon>Spiralia</taxon>
        <taxon>Lophotrochozoa</taxon>
        <taxon>Mollusca</taxon>
        <taxon>Gastropoda</taxon>
        <taxon>Heterobranchia</taxon>
        <taxon>Euthyneura</taxon>
        <taxon>Panpulmonata</taxon>
        <taxon>Sacoglossa</taxon>
        <taxon>Placobranchoidea</taxon>
        <taxon>Plakobranchidae</taxon>
        <taxon>Elysia</taxon>
    </lineage>
</organism>
<dbReference type="STRING" id="188477.A0A3S1HI21"/>
<evidence type="ECO:0000313" key="3">
    <source>
        <dbReference type="Proteomes" id="UP000271974"/>
    </source>
</evidence>
<feature type="region of interest" description="Disordered" evidence="1">
    <location>
        <begin position="377"/>
        <end position="419"/>
    </location>
</feature>
<sequence length="419" mass="45567">KMDPLEYQTELERLRPHMDTLMTILSQTRGKTRAMKEGDPRLPTYKGVIHQLCRVLVLLHKKDPVGNLPSDALSLVQWGHQMVEDSRQQEASLSDTAVDFPIAQISSVDMDYPHPMSPVYATPDGSTDQGFPLPTLSQATPYSSVPVPCTPIHQDVSDPVAKSGFATISRTPSIPNGVIVKSLDEDPGRESQWNNTGANSDEENKFNTFGRRNKLVQRHFEDSVGTGTPVLRGHNPASLPRPVSTPNFGRGLEQYFQAGSSADSPVDQKTNFAAGKRPISQTYSIPHKQHPSQPSKKNIITNPKAVKGSPSFSTAASLGAVGKKSKQAVPLTNKGYFANGHFYDPNPMPVDVVDGEVYAPGSNYSDHSNIMSTFLGELPRSRTPSSSNNSEDGDESENSGGDLDVFPFDPNDVTDPVEV</sequence>
<proteinExistence type="predicted"/>
<accession>A0A3S1HI21</accession>
<feature type="region of interest" description="Disordered" evidence="1">
    <location>
        <begin position="183"/>
        <end position="203"/>
    </location>
</feature>
<dbReference type="EMBL" id="RQTK01000426">
    <property type="protein sequence ID" value="RUS79809.1"/>
    <property type="molecule type" value="Genomic_DNA"/>
</dbReference>
<dbReference type="Proteomes" id="UP000271974">
    <property type="component" value="Unassembled WGS sequence"/>
</dbReference>
<gene>
    <name evidence="2" type="ORF">EGW08_012408</name>
</gene>
<comment type="caution">
    <text evidence="2">The sequence shown here is derived from an EMBL/GenBank/DDBJ whole genome shotgun (WGS) entry which is preliminary data.</text>
</comment>
<feature type="non-terminal residue" evidence="2">
    <location>
        <position position="1"/>
    </location>
</feature>
<keyword evidence="3" id="KW-1185">Reference proteome</keyword>